<name>A0A967EF89_9MICO</name>
<evidence type="ECO:0000259" key="3">
    <source>
        <dbReference type="SMART" id="SM00062"/>
    </source>
</evidence>
<comment type="caution">
    <text evidence="4">The sequence shown here is derived from an EMBL/GenBank/DDBJ whole genome shotgun (WGS) entry which is preliminary data.</text>
</comment>
<keyword evidence="1 2" id="KW-0732">Signal</keyword>
<feature type="domain" description="Solute-binding protein family 3/N-terminal" evidence="3">
    <location>
        <begin position="68"/>
        <end position="293"/>
    </location>
</feature>
<dbReference type="CDD" id="cd01004">
    <property type="entry name" value="PBP2_MidA_like"/>
    <property type="match status" value="1"/>
</dbReference>
<dbReference type="EMBL" id="JAAOIV010000008">
    <property type="protein sequence ID" value="NHN56416.1"/>
    <property type="molecule type" value="Genomic_DNA"/>
</dbReference>
<dbReference type="Pfam" id="PF00497">
    <property type="entry name" value="SBP_bac_3"/>
    <property type="match status" value="1"/>
</dbReference>
<dbReference type="RefSeq" id="WP_166197085.1">
    <property type="nucleotide sequence ID" value="NZ_JAAOIV010000008.1"/>
</dbReference>
<gene>
    <name evidence="4" type="ORF">G9U51_11570</name>
</gene>
<feature type="signal peptide" evidence="2">
    <location>
        <begin position="1"/>
        <end position="26"/>
    </location>
</feature>
<organism evidence="4 5">
    <name type="scientific">Metallococcus carri</name>
    <dbReference type="NCBI Taxonomy" id="1656884"/>
    <lineage>
        <taxon>Bacteria</taxon>
        <taxon>Bacillati</taxon>
        <taxon>Actinomycetota</taxon>
        <taxon>Actinomycetes</taxon>
        <taxon>Micrococcales</taxon>
        <taxon>Dermacoccaceae</taxon>
        <taxon>Metallococcus</taxon>
    </lineage>
</organism>
<dbReference type="AlphaFoldDB" id="A0A967EF89"/>
<dbReference type="SUPFAM" id="SSF53850">
    <property type="entry name" value="Periplasmic binding protein-like II"/>
    <property type="match status" value="1"/>
</dbReference>
<reference evidence="4" key="1">
    <citation type="submission" date="2020-03" db="EMBL/GenBank/DDBJ databases">
        <title>Draft sequencing of Calidifontibacter sp. DB0510.</title>
        <authorList>
            <person name="Kim D.-U."/>
        </authorList>
    </citation>
    <scope>NUCLEOTIDE SEQUENCE</scope>
    <source>
        <strain evidence="4">DB0510</strain>
    </source>
</reference>
<dbReference type="Gene3D" id="3.40.190.10">
    <property type="entry name" value="Periplasmic binding protein-like II"/>
    <property type="match status" value="2"/>
</dbReference>
<dbReference type="Proteomes" id="UP000744769">
    <property type="component" value="Unassembled WGS sequence"/>
</dbReference>
<evidence type="ECO:0000256" key="1">
    <source>
        <dbReference type="ARBA" id="ARBA00022729"/>
    </source>
</evidence>
<dbReference type="PANTHER" id="PTHR35936">
    <property type="entry name" value="MEMBRANE-BOUND LYTIC MUREIN TRANSGLYCOSYLASE F"/>
    <property type="match status" value="1"/>
</dbReference>
<proteinExistence type="predicted"/>
<evidence type="ECO:0000313" key="5">
    <source>
        <dbReference type="Proteomes" id="UP000744769"/>
    </source>
</evidence>
<feature type="chain" id="PRO_5036987255" evidence="2">
    <location>
        <begin position="27"/>
        <end position="307"/>
    </location>
</feature>
<evidence type="ECO:0000313" key="4">
    <source>
        <dbReference type="EMBL" id="NHN56416.1"/>
    </source>
</evidence>
<dbReference type="InterPro" id="IPR001638">
    <property type="entry name" value="Solute-binding_3/MltF_N"/>
</dbReference>
<sequence>MTSVSFRRRTALVAVAALALPLTACGSDTLNTGGGGSSSGGGATGQVTASKDDSLAAKVPAAVKSKGTLTIGSDASYAPNEFLPVGSQTITGMDVDLFNAVAATLGLKTNWQNAKFSNIIPGLGTKYDVGVSSFTINKERLQTVTMVSYLTAGVQWAVPKGNPKKIDPTNPCGLTVGVQTGTVEQDELNALNKAKCKSKPIKIVPEDDQTKVNLDLQTGKVDAMSADSPVTQYAVKQSNGKLETVGEVTEAAPYGIVLPKAQTDFGTAIAGALDALKKNGTYDNILKKWGLKTGAVDKFEVNPQVSG</sequence>
<dbReference type="SMART" id="SM00062">
    <property type="entry name" value="PBPb"/>
    <property type="match status" value="1"/>
</dbReference>
<keyword evidence="5" id="KW-1185">Reference proteome</keyword>
<accession>A0A967EF89</accession>
<evidence type="ECO:0000256" key="2">
    <source>
        <dbReference type="SAM" id="SignalP"/>
    </source>
</evidence>
<protein>
    <submittedName>
        <fullName evidence="4">ABC transporter substrate-binding protein</fullName>
    </submittedName>
</protein>
<dbReference type="PANTHER" id="PTHR35936:SF17">
    <property type="entry name" value="ARGININE-BINDING EXTRACELLULAR PROTEIN ARTP"/>
    <property type="match status" value="1"/>
</dbReference>